<reference evidence="1 2" key="1">
    <citation type="submission" date="2017-09" db="EMBL/GenBank/DDBJ databases">
        <title>Depth-based differentiation of microbial function through sediment-hosted aquifers and enrichment of novel symbionts in the deep terrestrial subsurface.</title>
        <authorList>
            <person name="Probst A.J."/>
            <person name="Ladd B."/>
            <person name="Jarett J.K."/>
            <person name="Geller-Mcgrath D.E."/>
            <person name="Sieber C.M."/>
            <person name="Emerson J.B."/>
            <person name="Anantharaman K."/>
            <person name="Thomas B.C."/>
            <person name="Malmstrom R."/>
            <person name="Stieglmeier M."/>
            <person name="Klingl A."/>
            <person name="Woyke T."/>
            <person name="Ryan C.M."/>
            <person name="Banfield J.F."/>
        </authorList>
    </citation>
    <scope>NUCLEOTIDE SEQUENCE [LARGE SCALE GENOMIC DNA]</scope>
    <source>
        <strain evidence="1">CG07_land_8_20_14_0_80_42_15</strain>
    </source>
</reference>
<evidence type="ECO:0000313" key="2">
    <source>
        <dbReference type="Proteomes" id="UP000230052"/>
    </source>
</evidence>
<organism evidence="1 2">
    <name type="scientific">Candidatus Aquitaenariimonas noxiae</name>
    <dbReference type="NCBI Taxonomy" id="1974741"/>
    <lineage>
        <taxon>Bacteria</taxon>
        <taxon>Pseudomonadati</taxon>
        <taxon>Candidatus Omnitrophota</taxon>
        <taxon>Candidatus Aquitaenariimonas</taxon>
    </lineage>
</organism>
<name>A0A2J0KQL9_9BACT</name>
<protein>
    <submittedName>
        <fullName evidence="1">Uncharacterized protein</fullName>
    </submittedName>
</protein>
<dbReference type="EMBL" id="PEWV01000075">
    <property type="protein sequence ID" value="PIU40918.1"/>
    <property type="molecule type" value="Genomic_DNA"/>
</dbReference>
<evidence type="ECO:0000313" key="1">
    <source>
        <dbReference type="EMBL" id="PIU40918.1"/>
    </source>
</evidence>
<dbReference type="AlphaFoldDB" id="A0A2J0KQL9"/>
<dbReference type="Proteomes" id="UP000230052">
    <property type="component" value="Unassembled WGS sequence"/>
</dbReference>
<proteinExistence type="predicted"/>
<gene>
    <name evidence="1" type="ORF">COS99_08435</name>
</gene>
<accession>A0A2J0KQL9</accession>
<comment type="caution">
    <text evidence="1">The sequence shown here is derived from an EMBL/GenBank/DDBJ whole genome shotgun (WGS) entry which is preliminary data.</text>
</comment>
<sequence length="59" mass="6954">MIFFSDIIFSDSDVIKSNVAPKQIWGFLFNKRRSPFLGEEKSPKKGFFIWQNEDVLKNL</sequence>